<reference evidence="1" key="1">
    <citation type="submission" date="2014-09" db="EMBL/GenBank/DDBJ databases">
        <title>Draft genome sequence of an oleaginous Mucoromycotina fungus Mucor ambiguus NBRC6742.</title>
        <authorList>
            <person name="Takeda I."/>
            <person name="Yamane N."/>
            <person name="Morita T."/>
            <person name="Tamano K."/>
            <person name="Machida M."/>
            <person name="Baker S."/>
            <person name="Koike H."/>
        </authorList>
    </citation>
    <scope>NUCLEOTIDE SEQUENCE</scope>
    <source>
        <strain evidence="1">NBRC 6742</strain>
    </source>
</reference>
<protein>
    <submittedName>
        <fullName evidence="1">Uncharacterized protein</fullName>
    </submittedName>
</protein>
<dbReference type="AlphaFoldDB" id="A0A0C9M784"/>
<evidence type="ECO:0000313" key="2">
    <source>
        <dbReference type="Proteomes" id="UP000053815"/>
    </source>
</evidence>
<evidence type="ECO:0000313" key="1">
    <source>
        <dbReference type="EMBL" id="GAN05916.1"/>
    </source>
</evidence>
<dbReference type="EMBL" id="DF836394">
    <property type="protein sequence ID" value="GAN05916.1"/>
    <property type="molecule type" value="Genomic_DNA"/>
</dbReference>
<proteinExistence type="predicted"/>
<sequence>MSGLYCRSSCSSAWKRKLHKGETGANGIYRLKRLRTWVANKTIDYQIEILDPEYPRLQADKQLISETPGPDG</sequence>
<name>A0A0C9M784_9FUNG</name>
<accession>A0A0C9M784</accession>
<organism evidence="1">
    <name type="scientific">Mucor ambiguus</name>
    <dbReference type="NCBI Taxonomy" id="91626"/>
    <lineage>
        <taxon>Eukaryota</taxon>
        <taxon>Fungi</taxon>
        <taxon>Fungi incertae sedis</taxon>
        <taxon>Mucoromycota</taxon>
        <taxon>Mucoromycotina</taxon>
        <taxon>Mucoromycetes</taxon>
        <taxon>Mucorales</taxon>
        <taxon>Mucorineae</taxon>
        <taxon>Mucoraceae</taxon>
        <taxon>Mucor</taxon>
    </lineage>
</organism>
<dbReference type="Proteomes" id="UP000053815">
    <property type="component" value="Unassembled WGS sequence"/>
</dbReference>
<keyword evidence="2" id="KW-1185">Reference proteome</keyword>
<gene>
    <name evidence="1" type="ORF">MAM1_0105c05392</name>
</gene>